<accession>A0A4Y2TNF4</accession>
<keyword evidence="3" id="KW-1185">Reference proteome</keyword>
<reference evidence="2 3" key="1">
    <citation type="journal article" date="2019" name="Sci. Rep.">
        <title>Orb-weaving spider Araneus ventricosus genome elucidates the spidroin gene catalogue.</title>
        <authorList>
            <person name="Kono N."/>
            <person name="Nakamura H."/>
            <person name="Ohtoshi R."/>
            <person name="Moran D.A.P."/>
            <person name="Shinohara A."/>
            <person name="Yoshida Y."/>
            <person name="Fujiwara M."/>
            <person name="Mori M."/>
            <person name="Tomita M."/>
            <person name="Arakawa K."/>
        </authorList>
    </citation>
    <scope>NUCLEOTIDE SEQUENCE [LARGE SCALE GENOMIC DNA]</scope>
</reference>
<organism evidence="2 3">
    <name type="scientific">Araneus ventricosus</name>
    <name type="common">Orbweaver spider</name>
    <name type="synonym">Epeira ventricosa</name>
    <dbReference type="NCBI Taxonomy" id="182803"/>
    <lineage>
        <taxon>Eukaryota</taxon>
        <taxon>Metazoa</taxon>
        <taxon>Ecdysozoa</taxon>
        <taxon>Arthropoda</taxon>
        <taxon>Chelicerata</taxon>
        <taxon>Arachnida</taxon>
        <taxon>Araneae</taxon>
        <taxon>Araneomorphae</taxon>
        <taxon>Entelegynae</taxon>
        <taxon>Araneoidea</taxon>
        <taxon>Araneidae</taxon>
        <taxon>Araneus</taxon>
    </lineage>
</organism>
<sequence>MHEFQSPDNAQRKEKKNKSIYPHVNLIKSAEKRKSGHEEAPSALVFRTLVKRPGVFIMGVPVVTTAFNWHCCRSRVAGCMYMTCYIIACTSRRLPLESVWDGSLGRGSY</sequence>
<protein>
    <submittedName>
        <fullName evidence="2">Uncharacterized protein</fullName>
    </submittedName>
</protein>
<gene>
    <name evidence="2" type="ORF">AVEN_253560_1</name>
</gene>
<dbReference type="Proteomes" id="UP000499080">
    <property type="component" value="Unassembled WGS sequence"/>
</dbReference>
<evidence type="ECO:0000313" key="2">
    <source>
        <dbReference type="EMBL" id="GBO02159.1"/>
    </source>
</evidence>
<dbReference type="AlphaFoldDB" id="A0A4Y2TNF4"/>
<evidence type="ECO:0000256" key="1">
    <source>
        <dbReference type="SAM" id="MobiDB-lite"/>
    </source>
</evidence>
<proteinExistence type="predicted"/>
<dbReference type="EMBL" id="BGPR01029982">
    <property type="protein sequence ID" value="GBO02159.1"/>
    <property type="molecule type" value="Genomic_DNA"/>
</dbReference>
<name>A0A4Y2TNF4_ARAVE</name>
<feature type="region of interest" description="Disordered" evidence="1">
    <location>
        <begin position="1"/>
        <end position="20"/>
    </location>
</feature>
<comment type="caution">
    <text evidence="2">The sequence shown here is derived from an EMBL/GenBank/DDBJ whole genome shotgun (WGS) entry which is preliminary data.</text>
</comment>
<evidence type="ECO:0000313" key="3">
    <source>
        <dbReference type="Proteomes" id="UP000499080"/>
    </source>
</evidence>